<evidence type="ECO:0000256" key="1">
    <source>
        <dbReference type="SAM" id="MobiDB-lite"/>
    </source>
</evidence>
<organism evidence="3 4">
    <name type="scientific">Strongyloides venezuelensis</name>
    <name type="common">Threadworm</name>
    <dbReference type="NCBI Taxonomy" id="75913"/>
    <lineage>
        <taxon>Eukaryota</taxon>
        <taxon>Metazoa</taxon>
        <taxon>Ecdysozoa</taxon>
        <taxon>Nematoda</taxon>
        <taxon>Chromadorea</taxon>
        <taxon>Rhabditida</taxon>
        <taxon>Tylenchina</taxon>
        <taxon>Panagrolaimomorpha</taxon>
        <taxon>Strongyloidoidea</taxon>
        <taxon>Strongyloididae</taxon>
        <taxon>Strongyloides</taxon>
    </lineage>
</organism>
<feature type="region of interest" description="Disordered" evidence="1">
    <location>
        <begin position="191"/>
        <end position="211"/>
    </location>
</feature>
<keyword evidence="3" id="KW-1185">Reference proteome</keyword>
<dbReference type="AlphaFoldDB" id="A0A0K0FFY4"/>
<protein>
    <submittedName>
        <fullName evidence="4">Uncharacterized protein</fullName>
    </submittedName>
</protein>
<feature type="region of interest" description="Disordered" evidence="1">
    <location>
        <begin position="37"/>
        <end position="63"/>
    </location>
</feature>
<evidence type="ECO:0000313" key="3">
    <source>
        <dbReference type="Proteomes" id="UP000035680"/>
    </source>
</evidence>
<evidence type="ECO:0000313" key="4">
    <source>
        <dbReference type="WBParaSite" id="SVE_0778100.1"/>
    </source>
</evidence>
<dbReference type="WBParaSite" id="SVE_0778100.1">
    <property type="protein sequence ID" value="SVE_0778100.1"/>
    <property type="gene ID" value="SVE_0778100"/>
</dbReference>
<keyword evidence="2" id="KW-0472">Membrane</keyword>
<sequence length="260" mass="28432">MGVKEVLIGPAIFLFVLLLIGGIEEYCYFKNSCQSKNKKKRRSSRSSSRSSSSSDKEKRKSRKIDLQSTVGFLGEIKVDIEAKTGTVAPINDINVNIVLPPPVIDQGPKRDTPSNPVHAPVDQTIQHKVIVEKPDTPKDILPPTTTLPAPVEIHEPKITQKVAFEVNQPLPEVANDLLKAKTNTHYIPPTTIAPEVTVPSQNNTPENGSLLTSNNLTYNTVNIMVNNNTNEDINEVIENAVKAIPDPNLNISKVPGLPQS</sequence>
<accession>A0A0K0FFY4</accession>
<proteinExistence type="predicted"/>
<evidence type="ECO:0000256" key="2">
    <source>
        <dbReference type="SAM" id="Phobius"/>
    </source>
</evidence>
<dbReference type="Proteomes" id="UP000035680">
    <property type="component" value="Unassembled WGS sequence"/>
</dbReference>
<keyword evidence="2" id="KW-1133">Transmembrane helix</keyword>
<feature type="compositionally biased region" description="Polar residues" evidence="1">
    <location>
        <begin position="198"/>
        <end position="211"/>
    </location>
</feature>
<keyword evidence="2" id="KW-0812">Transmembrane</keyword>
<feature type="transmembrane region" description="Helical" evidence="2">
    <location>
        <begin position="6"/>
        <end position="29"/>
    </location>
</feature>
<reference evidence="4" key="2">
    <citation type="submission" date="2015-08" db="UniProtKB">
        <authorList>
            <consortium name="WormBaseParasite"/>
        </authorList>
    </citation>
    <scope>IDENTIFICATION</scope>
</reference>
<reference evidence="3" key="1">
    <citation type="submission" date="2014-07" db="EMBL/GenBank/DDBJ databases">
        <authorList>
            <person name="Martin A.A"/>
            <person name="De Silva N."/>
        </authorList>
    </citation>
    <scope>NUCLEOTIDE SEQUENCE</scope>
</reference>
<name>A0A0K0FFY4_STRVS</name>